<evidence type="ECO:0000256" key="2">
    <source>
        <dbReference type="ARBA" id="ARBA00008900"/>
    </source>
</evidence>
<keyword evidence="8" id="KW-1185">Reference proteome</keyword>
<evidence type="ECO:0000256" key="6">
    <source>
        <dbReference type="ARBA" id="ARBA00048807"/>
    </source>
</evidence>
<proteinExistence type="inferred from homology"/>
<evidence type="ECO:0000256" key="1">
    <source>
        <dbReference type="ARBA" id="ARBA00005061"/>
    </source>
</evidence>
<evidence type="ECO:0000256" key="4">
    <source>
        <dbReference type="ARBA" id="ARBA00018141"/>
    </source>
</evidence>
<sequence length="293" mass="32884">MKLFVKNLTHVDFSYFDATRGLLGESWQTDIVLTGKLNDESMICDFSIVKKQIKKWLDDNIDHMLAIPAEHSGSTMTPLADDRVSFHFDHSKTTADDKRVFQCDAPTQAICVLPMTEVTPEAVAKWVESQILNLLPAELEAVSVRFSPEQITGAQYQYSHGLKKHAGNCQRIAHGHRSTVEIYTDGARNAAMEHDWAKRWEDIYLGTQEDLISQVTENGVHYHCFSYTSQQGLFELKIDSNQVYMLDCDTTVESLSAHIAEVLAEENPGTHIEAHGFEGIGKGAISEKIKARI</sequence>
<dbReference type="UniPathway" id="UPA00391"/>
<comment type="pathway">
    <text evidence="1">Purine metabolism; 7-cyano-7-deazaguanine biosynthesis.</text>
</comment>
<dbReference type="SUPFAM" id="SSF55620">
    <property type="entry name" value="Tetrahydrobiopterin biosynthesis enzymes-like"/>
    <property type="match status" value="2"/>
</dbReference>
<evidence type="ECO:0000256" key="3">
    <source>
        <dbReference type="ARBA" id="ARBA00012982"/>
    </source>
</evidence>
<dbReference type="RefSeq" id="WP_072839821.1">
    <property type="nucleotide sequence ID" value="NZ_FQVF01000009.1"/>
</dbReference>
<organism evidence="7 8">
    <name type="scientific">Marinomonas polaris DSM 16579</name>
    <dbReference type="NCBI Taxonomy" id="1122206"/>
    <lineage>
        <taxon>Bacteria</taxon>
        <taxon>Pseudomonadati</taxon>
        <taxon>Pseudomonadota</taxon>
        <taxon>Gammaproteobacteria</taxon>
        <taxon>Oceanospirillales</taxon>
        <taxon>Oceanospirillaceae</taxon>
        <taxon>Marinomonas</taxon>
    </lineage>
</organism>
<comment type="similarity">
    <text evidence="2">Belongs to the PTPS family. QueD subfamily.</text>
</comment>
<dbReference type="InterPro" id="IPR007115">
    <property type="entry name" value="6-PTP_synth/QueD"/>
</dbReference>
<accession>A0A1M5CXQ6</accession>
<dbReference type="Pfam" id="PF01242">
    <property type="entry name" value="PTPS"/>
    <property type="match status" value="2"/>
</dbReference>
<evidence type="ECO:0000313" key="7">
    <source>
        <dbReference type="EMBL" id="SHF59407.1"/>
    </source>
</evidence>
<dbReference type="InterPro" id="IPR038418">
    <property type="entry name" value="6-PTP_synth/QueD_sf"/>
</dbReference>
<dbReference type="AlphaFoldDB" id="A0A1M5CXQ6"/>
<dbReference type="Gene3D" id="3.30.479.10">
    <property type="entry name" value="6-pyruvoyl tetrahydropterin synthase/QueD"/>
    <property type="match status" value="2"/>
</dbReference>
<dbReference type="GO" id="GO:0070497">
    <property type="term" value="F:6-carboxytetrahydropterin synthase activity"/>
    <property type="evidence" value="ECO:0007669"/>
    <property type="project" value="UniProtKB-EC"/>
</dbReference>
<evidence type="ECO:0000313" key="8">
    <source>
        <dbReference type="Proteomes" id="UP000184517"/>
    </source>
</evidence>
<comment type="catalytic activity">
    <reaction evidence="6">
        <text>7,8-dihydroneopterin 3'-triphosphate + H2O = 6-carboxy-5,6,7,8-tetrahydropterin + triphosphate + acetaldehyde + 2 H(+)</text>
        <dbReference type="Rhea" id="RHEA:27966"/>
        <dbReference type="ChEBI" id="CHEBI:15343"/>
        <dbReference type="ChEBI" id="CHEBI:15377"/>
        <dbReference type="ChEBI" id="CHEBI:15378"/>
        <dbReference type="ChEBI" id="CHEBI:18036"/>
        <dbReference type="ChEBI" id="CHEBI:58462"/>
        <dbReference type="ChEBI" id="CHEBI:61032"/>
        <dbReference type="EC" id="4.1.2.50"/>
    </reaction>
</comment>
<evidence type="ECO:0000256" key="5">
    <source>
        <dbReference type="ARBA" id="ARBA00031449"/>
    </source>
</evidence>
<name>A0A1M5CXQ6_9GAMM</name>
<gene>
    <name evidence="7" type="ORF">SAMN02745753_02283</name>
</gene>
<reference evidence="8" key="1">
    <citation type="submission" date="2016-11" db="EMBL/GenBank/DDBJ databases">
        <authorList>
            <person name="Varghese N."/>
            <person name="Submissions S."/>
        </authorList>
    </citation>
    <scope>NUCLEOTIDE SEQUENCE [LARGE SCALE GENOMIC DNA]</scope>
    <source>
        <strain evidence="8">DSM 16579</strain>
    </source>
</reference>
<dbReference type="EC" id="4.1.2.50" evidence="3"/>
<dbReference type="OrthoDB" id="5820615at2"/>
<dbReference type="Proteomes" id="UP000184517">
    <property type="component" value="Unassembled WGS sequence"/>
</dbReference>
<protein>
    <recommendedName>
        <fullName evidence="4">6-carboxy-5,6,7,8-tetrahydropterin synthase</fullName>
        <ecNumber evidence="3">4.1.2.50</ecNumber>
    </recommendedName>
    <alternativeName>
        <fullName evidence="5">Queuosine biosynthesis protein QueD</fullName>
    </alternativeName>
</protein>
<dbReference type="STRING" id="1122206.SAMN02745753_02283"/>
<dbReference type="EMBL" id="FQVF01000009">
    <property type="protein sequence ID" value="SHF59407.1"/>
    <property type="molecule type" value="Genomic_DNA"/>
</dbReference>